<gene>
    <name evidence="3" type="ORF">MEDL_66157</name>
</gene>
<evidence type="ECO:0000259" key="2">
    <source>
        <dbReference type="PROSITE" id="PS50060"/>
    </source>
</evidence>
<dbReference type="EMBL" id="CAJPWZ010003251">
    <property type="protein sequence ID" value="CAG2254793.1"/>
    <property type="molecule type" value="Genomic_DNA"/>
</dbReference>
<proteinExistence type="predicted"/>
<organism evidence="3 4">
    <name type="scientific">Mytilus edulis</name>
    <name type="common">Blue mussel</name>
    <dbReference type="NCBI Taxonomy" id="6550"/>
    <lineage>
        <taxon>Eukaryota</taxon>
        <taxon>Metazoa</taxon>
        <taxon>Spiralia</taxon>
        <taxon>Lophotrochozoa</taxon>
        <taxon>Mollusca</taxon>
        <taxon>Bivalvia</taxon>
        <taxon>Autobranchia</taxon>
        <taxon>Pteriomorphia</taxon>
        <taxon>Mytilida</taxon>
        <taxon>Mytiloidea</taxon>
        <taxon>Mytilidae</taxon>
        <taxon>Mytilinae</taxon>
        <taxon>Mytilus</taxon>
    </lineage>
</organism>
<sequence>MIVLDNFCVSYGNQCSFQNGKCTYEINLSNSNTECESKRTKIPMANENDIYGQNDEKMSRMQHDFHTVTEQHKNRIEELEASVQKLLRSAVAGPVSQQVKTRRLDEDQVIIGTLPQGTINHSESGLLKKLYDEFSILRTRLHKRTTQLLDTEAKLNETTHLFTKTQDELLDQGDKLMFSEHKVATLEQERYILKNQVKHTTEKFKELQIRFNVTDAKVFDLENQLYTLVRSESNLKEEIGTYKWKLSQVEKAYGILQGNYSGLQQKLHKTEQTLQKAEFDLMECFTAKTQSFCGFEDDKVCGFTQEEENDDFDWLRNVGRTPSSGTGPEMDHTCAEKKSGHYMFVEASGKNDGKKAIMISPKYRGLKSQCFSFYYHMYGEHCGTLNVYTTTDFETELNSVWRAYGNQGNVWIKSTLEIPKALARTGYRVKFEAVTRPGYRGDISIDDISVEDGECGAGAIKVQYERNSTLTIDNHNLRRYKKFKDRMSRRRENKRQTTVDKTNSRQTTVDKTHIENKIQTTVDKTHIENKRQTTVDKTNIENKRQTTVDKTNIENKRQTTVDKTHIENKRQKTVDKTHMKTIDNNSNKTHIKDTTVDKTKHRKQKTKDS</sequence>
<feature type="domain" description="MAM" evidence="2">
    <location>
        <begin position="291"/>
        <end position="457"/>
    </location>
</feature>
<feature type="region of interest" description="Disordered" evidence="1">
    <location>
        <begin position="579"/>
        <end position="609"/>
    </location>
</feature>
<comment type="caution">
    <text evidence="3">The sequence shown here is derived from an EMBL/GenBank/DDBJ whole genome shotgun (WGS) entry which is preliminary data.</text>
</comment>
<name>A0A8S3VDS0_MYTED</name>
<dbReference type="InterPro" id="IPR000998">
    <property type="entry name" value="MAM_dom"/>
</dbReference>
<dbReference type="InterPro" id="IPR051560">
    <property type="entry name" value="MAM_domain-containing"/>
</dbReference>
<evidence type="ECO:0000256" key="1">
    <source>
        <dbReference type="SAM" id="MobiDB-lite"/>
    </source>
</evidence>
<feature type="compositionally biased region" description="Basic residues" evidence="1">
    <location>
        <begin position="599"/>
        <end position="609"/>
    </location>
</feature>
<dbReference type="SMART" id="SM00137">
    <property type="entry name" value="MAM"/>
    <property type="match status" value="1"/>
</dbReference>
<dbReference type="PANTHER" id="PTHR23282:SF146">
    <property type="entry name" value="RT07201P-RELATED"/>
    <property type="match status" value="1"/>
</dbReference>
<dbReference type="GO" id="GO:0016020">
    <property type="term" value="C:membrane"/>
    <property type="evidence" value="ECO:0007669"/>
    <property type="project" value="InterPro"/>
</dbReference>
<dbReference type="Proteomes" id="UP000683360">
    <property type="component" value="Unassembled WGS sequence"/>
</dbReference>
<dbReference type="PROSITE" id="PS50060">
    <property type="entry name" value="MAM_2"/>
    <property type="match status" value="1"/>
</dbReference>
<evidence type="ECO:0000313" key="4">
    <source>
        <dbReference type="Proteomes" id="UP000683360"/>
    </source>
</evidence>
<protein>
    <submittedName>
        <fullName evidence="3">MAM and LDL-receptor class A domain-containing protein 2</fullName>
    </submittedName>
</protein>
<dbReference type="SUPFAM" id="SSF57997">
    <property type="entry name" value="Tropomyosin"/>
    <property type="match status" value="1"/>
</dbReference>
<dbReference type="PANTHER" id="PTHR23282">
    <property type="entry name" value="APICAL ENDOSOMAL GLYCOPROTEIN PRECURSOR"/>
    <property type="match status" value="1"/>
</dbReference>
<dbReference type="SUPFAM" id="SSF49899">
    <property type="entry name" value="Concanavalin A-like lectins/glucanases"/>
    <property type="match status" value="1"/>
</dbReference>
<keyword evidence="4" id="KW-1185">Reference proteome</keyword>
<accession>A0A8S3VDS0</accession>
<dbReference type="OrthoDB" id="6107927at2759"/>
<dbReference type="PRINTS" id="PR00020">
    <property type="entry name" value="MAMDOMAIN"/>
</dbReference>
<dbReference type="Gene3D" id="2.60.120.200">
    <property type="match status" value="1"/>
</dbReference>
<dbReference type="CDD" id="cd06263">
    <property type="entry name" value="MAM"/>
    <property type="match status" value="1"/>
</dbReference>
<reference evidence="3" key="1">
    <citation type="submission" date="2021-03" db="EMBL/GenBank/DDBJ databases">
        <authorList>
            <person name="Bekaert M."/>
        </authorList>
    </citation>
    <scope>NUCLEOTIDE SEQUENCE</scope>
</reference>
<feature type="region of interest" description="Disordered" evidence="1">
    <location>
        <begin position="487"/>
        <end position="507"/>
    </location>
</feature>
<dbReference type="Pfam" id="PF00629">
    <property type="entry name" value="MAM"/>
    <property type="match status" value="1"/>
</dbReference>
<dbReference type="AlphaFoldDB" id="A0A8S3VDS0"/>
<dbReference type="InterPro" id="IPR013320">
    <property type="entry name" value="ConA-like_dom_sf"/>
</dbReference>
<evidence type="ECO:0000313" key="3">
    <source>
        <dbReference type="EMBL" id="CAG2254793.1"/>
    </source>
</evidence>